<accession>A0A7R9G966</accession>
<dbReference type="PANTHER" id="PTHR11440">
    <property type="entry name" value="LECITHIN-CHOLESTEROL ACYLTRANSFERASE-RELATED"/>
    <property type="match status" value="1"/>
</dbReference>
<organism evidence="3">
    <name type="scientific">Notodromas monacha</name>
    <dbReference type="NCBI Taxonomy" id="399045"/>
    <lineage>
        <taxon>Eukaryota</taxon>
        <taxon>Metazoa</taxon>
        <taxon>Ecdysozoa</taxon>
        <taxon>Arthropoda</taxon>
        <taxon>Crustacea</taxon>
        <taxon>Oligostraca</taxon>
        <taxon>Ostracoda</taxon>
        <taxon>Podocopa</taxon>
        <taxon>Podocopida</taxon>
        <taxon>Cypridocopina</taxon>
        <taxon>Cypridoidea</taxon>
        <taxon>Cyprididae</taxon>
        <taxon>Notodromas</taxon>
    </lineage>
</organism>
<evidence type="ECO:0008006" key="5">
    <source>
        <dbReference type="Google" id="ProtNLM"/>
    </source>
</evidence>
<evidence type="ECO:0000313" key="3">
    <source>
        <dbReference type="EMBL" id="CAD7273834.1"/>
    </source>
</evidence>
<dbReference type="EMBL" id="CAJPEX010000177">
    <property type="protein sequence ID" value="CAG0913986.1"/>
    <property type="molecule type" value="Genomic_DNA"/>
</dbReference>
<dbReference type="InterPro" id="IPR041400">
    <property type="entry name" value="PARP16_N"/>
</dbReference>
<dbReference type="GO" id="GO:0003950">
    <property type="term" value="F:NAD+ poly-ADP-ribosyltransferase activity"/>
    <property type="evidence" value="ECO:0007669"/>
    <property type="project" value="InterPro"/>
</dbReference>
<dbReference type="InterPro" id="IPR012317">
    <property type="entry name" value="Poly(ADP-ribose)pol_cat_dom"/>
</dbReference>
<dbReference type="GO" id="GO:0008374">
    <property type="term" value="F:O-acyltransferase activity"/>
    <property type="evidence" value="ECO:0007669"/>
    <property type="project" value="InterPro"/>
</dbReference>
<evidence type="ECO:0000313" key="4">
    <source>
        <dbReference type="Proteomes" id="UP000678499"/>
    </source>
</evidence>
<dbReference type="AlphaFoldDB" id="A0A7R9G966"/>
<evidence type="ECO:0000259" key="2">
    <source>
        <dbReference type="Pfam" id="PF18084"/>
    </source>
</evidence>
<dbReference type="Proteomes" id="UP000678499">
    <property type="component" value="Unassembled WGS sequence"/>
</dbReference>
<gene>
    <name evidence="3" type="ORF">NMOB1V02_LOCUS1703</name>
</gene>
<name>A0A7R9G966_9CRUS</name>
<dbReference type="SUPFAM" id="SSF53474">
    <property type="entry name" value="alpha/beta-Hydrolases"/>
    <property type="match status" value="1"/>
</dbReference>
<feature type="domain" description="PARP16 N-terminal" evidence="2">
    <location>
        <begin position="468"/>
        <end position="559"/>
    </location>
</feature>
<dbReference type="EMBL" id="OA882214">
    <property type="protein sequence ID" value="CAD7273834.1"/>
    <property type="molecule type" value="Genomic_DNA"/>
</dbReference>
<reference evidence="3" key="1">
    <citation type="submission" date="2020-11" db="EMBL/GenBank/DDBJ databases">
        <authorList>
            <person name="Tran Van P."/>
        </authorList>
    </citation>
    <scope>NUCLEOTIDE SEQUENCE</scope>
</reference>
<dbReference type="Gene3D" id="3.90.228.10">
    <property type="match status" value="1"/>
</dbReference>
<dbReference type="Pfam" id="PF18084">
    <property type="entry name" value="ARTD15_N"/>
    <property type="match status" value="1"/>
</dbReference>
<dbReference type="Pfam" id="PF00644">
    <property type="entry name" value="PARP"/>
    <property type="match status" value="1"/>
</dbReference>
<evidence type="ECO:0000259" key="1">
    <source>
        <dbReference type="Pfam" id="PF00644"/>
    </source>
</evidence>
<protein>
    <recommendedName>
        <fullName evidence="5">Poly [ADP-ribose] polymerase</fullName>
    </recommendedName>
</protein>
<dbReference type="Pfam" id="PF02450">
    <property type="entry name" value="LCAT"/>
    <property type="match status" value="1"/>
</dbReference>
<dbReference type="InterPro" id="IPR029058">
    <property type="entry name" value="AB_hydrolase_fold"/>
</dbReference>
<proteinExistence type="predicted"/>
<keyword evidence="4" id="KW-1185">Reference proteome</keyword>
<dbReference type="OrthoDB" id="190846at2759"/>
<dbReference type="Gene3D" id="3.40.50.1820">
    <property type="entry name" value="alpha/beta hydrolase"/>
    <property type="match status" value="2"/>
</dbReference>
<dbReference type="SUPFAM" id="SSF56399">
    <property type="entry name" value="ADP-ribosylation"/>
    <property type="match status" value="1"/>
</dbReference>
<dbReference type="GO" id="GO:0006629">
    <property type="term" value="P:lipid metabolic process"/>
    <property type="evidence" value="ECO:0007669"/>
    <property type="project" value="InterPro"/>
</dbReference>
<feature type="domain" description="PARP catalytic" evidence="1">
    <location>
        <begin position="601"/>
        <end position="683"/>
    </location>
</feature>
<sequence length="748" mass="83682">MNERLRMKRAEMQWGPEMRTYPHPEMRLIRAYRAFSVVLLICAWQCSLVNGQSPPPKRLPPIILVPGDGGSQIEAKLNKTVVVHYICRKHSDFFDLWLNLELLVPLILDCWVDNMRLEYNTTTRTTTNSPGVTTRVPGFGDTASVEFLDPSQVSPSRYFVDIATALAGIGYSRGTTLRGAPYDFRKAPNELGAFLASFKELVEDTFAKAGNSRVVLVVHSMGGPIMLNFLARQSQEWKDKYIGSLVSLSGAWGGSLKAVKVAAAGDNLGIFVLNQLSLRTEQRSSPSLSFLFPSRHYWNSSEVLVSRPGRNYTVGDLGEFFKDMAFSDGYEMYQDVKDLVDPTQPPGVEVHCLHGVGVPTWEKIVYQKDSDFPDKPTTLINGDGDGTVNLRSLEACSLWGGKQNHPVYHVKFPGVDHLGILRDDGIIKYLTKLMRNYEVVENRRARILRRTLEMNVNPTSDGQWVMQKVREDVAAADILVSLCIAAARSYRHHTALKPCPPSLRESDDVSLREKHEETVAKLDRIPPLRMIDDVAINGREEVINFLRGDETTQLLRWILHSNQFTLKSVSPSLFADVKRKTAQVIDTKGPSHLFEIVWQDEESWLAKKGSTPSIFAYHGSRLDNFHSILRLGLHQHLNQNSAFGEGTYFSNELSVCLTYSTNGIAWKNSMLGDVLSCVALCEIILGDWVKSGSKRKDGVPEKYFIVQNNDYVRLTHLLVYGSSPKATSSGQSCNALGNNARAGIHGFE</sequence>
<dbReference type="InterPro" id="IPR003386">
    <property type="entry name" value="LACT/PDAT_acylTrfase"/>
</dbReference>